<dbReference type="Proteomes" id="UP000000763">
    <property type="component" value="Chromosome 2"/>
</dbReference>
<protein>
    <submittedName>
        <fullName evidence="1">Uncharacterized protein</fullName>
    </submittedName>
</protein>
<organism evidence="1 2">
    <name type="scientific">Oryza sativa subsp. japonica</name>
    <name type="common">Rice</name>
    <dbReference type="NCBI Taxonomy" id="39947"/>
    <lineage>
        <taxon>Eukaryota</taxon>
        <taxon>Viridiplantae</taxon>
        <taxon>Streptophyta</taxon>
        <taxon>Embryophyta</taxon>
        <taxon>Tracheophyta</taxon>
        <taxon>Spermatophyta</taxon>
        <taxon>Magnoliopsida</taxon>
        <taxon>Liliopsida</taxon>
        <taxon>Poales</taxon>
        <taxon>Poaceae</taxon>
        <taxon>BOP clade</taxon>
        <taxon>Oryzoideae</taxon>
        <taxon>Oryzeae</taxon>
        <taxon>Oryzinae</taxon>
        <taxon>Oryza</taxon>
        <taxon>Oryza sativa</taxon>
    </lineage>
</organism>
<dbReference type="AlphaFoldDB" id="Q6K4Q6"/>
<evidence type="ECO:0000313" key="1">
    <source>
        <dbReference type="EMBL" id="BAD23363.1"/>
    </source>
</evidence>
<reference evidence="2" key="2">
    <citation type="journal article" date="2008" name="Nucleic Acids Res.">
        <title>The rice annotation project database (RAP-DB): 2008 update.</title>
        <authorList>
            <consortium name="The rice annotation project (RAP)"/>
        </authorList>
    </citation>
    <scope>GENOME REANNOTATION</scope>
    <source>
        <strain evidence="2">cv. Nipponbare</strain>
    </source>
</reference>
<sequence>MVVLVHVDAGCINYPRELVGDSELSHMLHIAQPRRASSSPARITPSLAKGADSVELVADPLFSLAKGAGLPSSSALTPTIQSRQIVHLACCYCSSTHTMLLYIEHFETQHEGAEVVDESSNKSLRPNCLLLPPPCAELLLPSAIDRFRRRLRAARSCTFSVPPPLPANAAADSG</sequence>
<reference evidence="2" key="1">
    <citation type="journal article" date="2005" name="Nature">
        <title>The map-based sequence of the rice genome.</title>
        <authorList>
            <consortium name="International rice genome sequencing project (IRGSP)"/>
            <person name="Matsumoto T."/>
            <person name="Wu J."/>
            <person name="Kanamori H."/>
            <person name="Katayose Y."/>
            <person name="Fujisawa M."/>
            <person name="Namiki N."/>
            <person name="Mizuno H."/>
            <person name="Yamamoto K."/>
            <person name="Antonio B.A."/>
            <person name="Baba T."/>
            <person name="Sakata K."/>
            <person name="Nagamura Y."/>
            <person name="Aoki H."/>
            <person name="Arikawa K."/>
            <person name="Arita K."/>
            <person name="Bito T."/>
            <person name="Chiden Y."/>
            <person name="Fujitsuka N."/>
            <person name="Fukunaka R."/>
            <person name="Hamada M."/>
            <person name="Harada C."/>
            <person name="Hayashi A."/>
            <person name="Hijishita S."/>
            <person name="Honda M."/>
            <person name="Hosokawa S."/>
            <person name="Ichikawa Y."/>
            <person name="Idonuma A."/>
            <person name="Iijima M."/>
            <person name="Ikeda M."/>
            <person name="Ikeno M."/>
            <person name="Ito K."/>
            <person name="Ito S."/>
            <person name="Ito T."/>
            <person name="Ito Y."/>
            <person name="Ito Y."/>
            <person name="Iwabuchi A."/>
            <person name="Kamiya K."/>
            <person name="Karasawa W."/>
            <person name="Kurita K."/>
            <person name="Katagiri S."/>
            <person name="Kikuta A."/>
            <person name="Kobayashi H."/>
            <person name="Kobayashi N."/>
            <person name="Machita K."/>
            <person name="Maehara T."/>
            <person name="Masukawa M."/>
            <person name="Mizubayashi T."/>
            <person name="Mukai Y."/>
            <person name="Nagasaki H."/>
            <person name="Nagata Y."/>
            <person name="Naito S."/>
            <person name="Nakashima M."/>
            <person name="Nakama Y."/>
            <person name="Nakamichi Y."/>
            <person name="Nakamura M."/>
            <person name="Meguro A."/>
            <person name="Negishi M."/>
            <person name="Ohta I."/>
            <person name="Ohta T."/>
            <person name="Okamoto M."/>
            <person name="Ono N."/>
            <person name="Saji S."/>
            <person name="Sakaguchi M."/>
            <person name="Sakai K."/>
            <person name="Shibata M."/>
            <person name="Shimokawa T."/>
            <person name="Song J."/>
            <person name="Takazaki Y."/>
            <person name="Terasawa K."/>
            <person name="Tsugane M."/>
            <person name="Tsuji K."/>
            <person name="Ueda S."/>
            <person name="Waki K."/>
            <person name="Yamagata H."/>
            <person name="Yamamoto M."/>
            <person name="Yamamoto S."/>
            <person name="Yamane H."/>
            <person name="Yoshiki S."/>
            <person name="Yoshihara R."/>
            <person name="Yukawa K."/>
            <person name="Zhong H."/>
            <person name="Yano M."/>
            <person name="Yuan Q."/>
            <person name="Ouyang S."/>
            <person name="Liu J."/>
            <person name="Jones K.M."/>
            <person name="Gansberger K."/>
            <person name="Moffat K."/>
            <person name="Hill J."/>
            <person name="Bera J."/>
            <person name="Fadrosh D."/>
            <person name="Jin S."/>
            <person name="Johri S."/>
            <person name="Kim M."/>
            <person name="Overton L."/>
            <person name="Reardon M."/>
            <person name="Tsitrin T."/>
            <person name="Vuong H."/>
            <person name="Weaver B."/>
            <person name="Ciecko A."/>
            <person name="Tallon L."/>
            <person name="Jackson J."/>
            <person name="Pai G."/>
            <person name="Aken S.V."/>
            <person name="Utterback T."/>
            <person name="Reidmuller S."/>
            <person name="Feldblyum T."/>
            <person name="Hsiao J."/>
            <person name="Zismann V."/>
            <person name="Iobst S."/>
            <person name="de Vazeille A.R."/>
            <person name="Buell C.R."/>
            <person name="Ying K."/>
            <person name="Li Y."/>
            <person name="Lu T."/>
            <person name="Huang Y."/>
            <person name="Zhao Q."/>
            <person name="Feng Q."/>
            <person name="Zhang L."/>
            <person name="Zhu J."/>
            <person name="Weng Q."/>
            <person name="Mu J."/>
            <person name="Lu Y."/>
            <person name="Fan D."/>
            <person name="Liu Y."/>
            <person name="Guan J."/>
            <person name="Zhang Y."/>
            <person name="Yu S."/>
            <person name="Liu X."/>
            <person name="Zhang Y."/>
            <person name="Hong G."/>
            <person name="Han B."/>
            <person name="Choisne N."/>
            <person name="Demange N."/>
            <person name="Orjeda G."/>
            <person name="Samain S."/>
            <person name="Cattolico L."/>
            <person name="Pelletier E."/>
            <person name="Couloux A."/>
            <person name="Segurens B."/>
            <person name="Wincker P."/>
            <person name="D'Hont A."/>
            <person name="Scarpelli C."/>
            <person name="Weissenbach J."/>
            <person name="Salanoubat M."/>
            <person name="Quetier F."/>
            <person name="Yu Y."/>
            <person name="Kim H.R."/>
            <person name="Rambo T."/>
            <person name="Currie J."/>
            <person name="Collura K."/>
            <person name="Luo M."/>
            <person name="Yang T."/>
            <person name="Ammiraju J.S.S."/>
            <person name="Engler F."/>
            <person name="Soderlund C."/>
            <person name="Wing R.A."/>
            <person name="Palmer L.E."/>
            <person name="de la Bastide M."/>
            <person name="Spiegel L."/>
            <person name="Nascimento L."/>
            <person name="Zutavern T."/>
            <person name="O'Shaughnessy A."/>
            <person name="Dike S."/>
            <person name="Dedhia N."/>
            <person name="Preston R."/>
            <person name="Balija V."/>
            <person name="McCombie W.R."/>
            <person name="Chow T."/>
            <person name="Chen H."/>
            <person name="Chung M."/>
            <person name="Chen C."/>
            <person name="Shaw J."/>
            <person name="Wu H."/>
            <person name="Hsiao K."/>
            <person name="Chao Y."/>
            <person name="Chu M."/>
            <person name="Cheng C."/>
            <person name="Hour A."/>
            <person name="Lee P."/>
            <person name="Lin S."/>
            <person name="Lin Y."/>
            <person name="Liou J."/>
            <person name="Liu S."/>
            <person name="Hsing Y."/>
            <person name="Raghuvanshi S."/>
            <person name="Mohanty A."/>
            <person name="Bharti A.K."/>
            <person name="Gaur A."/>
            <person name="Gupta V."/>
            <person name="Kumar D."/>
            <person name="Ravi V."/>
            <person name="Vij S."/>
            <person name="Kapur A."/>
            <person name="Khurana P."/>
            <person name="Khurana P."/>
            <person name="Khurana J.P."/>
            <person name="Tyagi A.K."/>
            <person name="Gaikwad K."/>
            <person name="Singh A."/>
            <person name="Dalal V."/>
            <person name="Srivastava S."/>
            <person name="Dixit A."/>
            <person name="Pal A.K."/>
            <person name="Ghazi I.A."/>
            <person name="Yadav M."/>
            <person name="Pandit A."/>
            <person name="Bhargava A."/>
            <person name="Sureshbabu K."/>
            <person name="Batra K."/>
            <person name="Sharma T.R."/>
            <person name="Mohapatra T."/>
            <person name="Singh N.K."/>
            <person name="Messing J."/>
            <person name="Nelson A.B."/>
            <person name="Fuks G."/>
            <person name="Kavchok S."/>
            <person name="Keizer G."/>
            <person name="Linton E."/>
            <person name="Llaca V."/>
            <person name="Song R."/>
            <person name="Tanyolac B."/>
            <person name="Young S."/>
            <person name="Ho-Il K."/>
            <person name="Hahn J.H."/>
            <person name="Sangsakoo G."/>
            <person name="Vanavichit A."/>
            <person name="de Mattos Luiz.A.T."/>
            <person name="Zimmer P.D."/>
            <person name="Malone G."/>
            <person name="Dellagostin O."/>
            <person name="de Oliveira A.C."/>
            <person name="Bevan M."/>
            <person name="Bancroft I."/>
            <person name="Minx P."/>
            <person name="Cordum H."/>
            <person name="Wilson R."/>
            <person name="Cheng Z."/>
            <person name="Jin W."/>
            <person name="Jiang J."/>
            <person name="Leong S.A."/>
            <person name="Iwama H."/>
            <person name="Gojobori T."/>
            <person name="Itoh T."/>
            <person name="Niimura Y."/>
            <person name="Fujii Y."/>
            <person name="Habara T."/>
            <person name="Sakai H."/>
            <person name="Sato Y."/>
            <person name="Wilson G."/>
            <person name="Kumar K."/>
            <person name="McCouch S."/>
            <person name="Juretic N."/>
            <person name="Hoen D."/>
            <person name="Wright S."/>
            <person name="Bruskiewich R."/>
            <person name="Bureau T."/>
            <person name="Miyao A."/>
            <person name="Hirochika H."/>
            <person name="Nishikawa T."/>
            <person name="Kadowaki K."/>
            <person name="Sugiura M."/>
            <person name="Burr B."/>
            <person name="Sasaki T."/>
        </authorList>
    </citation>
    <scope>NUCLEOTIDE SEQUENCE [LARGE SCALE GENOMIC DNA]</scope>
    <source>
        <strain evidence="2">cv. Nipponbare</strain>
    </source>
</reference>
<accession>Q6K4Q6</accession>
<name>Q6K4Q6_ORYSJ</name>
<evidence type="ECO:0000313" key="2">
    <source>
        <dbReference type="Proteomes" id="UP000000763"/>
    </source>
</evidence>
<gene>
    <name evidence="1" type="primary">OSJNBa0030M21.24</name>
</gene>
<dbReference type="EMBL" id="AP005534">
    <property type="protein sequence ID" value="BAD23363.1"/>
    <property type="molecule type" value="Genomic_DNA"/>
</dbReference>
<proteinExistence type="predicted"/>